<feature type="compositionally biased region" description="Gly residues" evidence="1">
    <location>
        <begin position="61"/>
        <end position="71"/>
    </location>
</feature>
<reference evidence="2" key="2">
    <citation type="submission" date="2025-09" db="UniProtKB">
        <authorList>
            <consortium name="Ensembl"/>
        </authorList>
    </citation>
    <scope>IDENTIFICATION</scope>
</reference>
<protein>
    <submittedName>
        <fullName evidence="2">Uncharacterized protein</fullName>
    </submittedName>
</protein>
<dbReference type="HOGENOM" id="CLU_1639337_0_0_1"/>
<organism evidence="2">
    <name type="scientific">Petromyzon marinus</name>
    <name type="common">Sea lamprey</name>
    <dbReference type="NCBI Taxonomy" id="7757"/>
    <lineage>
        <taxon>Eukaryota</taxon>
        <taxon>Metazoa</taxon>
        <taxon>Chordata</taxon>
        <taxon>Craniata</taxon>
        <taxon>Vertebrata</taxon>
        <taxon>Cyclostomata</taxon>
        <taxon>Hyperoartia</taxon>
        <taxon>Petromyzontiformes</taxon>
        <taxon>Petromyzontidae</taxon>
        <taxon>Petromyzon</taxon>
    </lineage>
</organism>
<proteinExistence type="predicted"/>
<feature type="region of interest" description="Disordered" evidence="1">
    <location>
        <begin position="106"/>
        <end position="162"/>
    </location>
</feature>
<feature type="region of interest" description="Disordered" evidence="1">
    <location>
        <begin position="60"/>
        <end position="89"/>
    </location>
</feature>
<evidence type="ECO:0000256" key="1">
    <source>
        <dbReference type="SAM" id="MobiDB-lite"/>
    </source>
</evidence>
<evidence type="ECO:0000313" key="2">
    <source>
        <dbReference type="Ensembl" id="ENSPMAP00000009518.1"/>
    </source>
</evidence>
<dbReference type="AlphaFoldDB" id="S4RWC8"/>
<reference evidence="2" key="1">
    <citation type="submission" date="2025-08" db="UniProtKB">
        <authorList>
            <consortium name="Ensembl"/>
        </authorList>
    </citation>
    <scope>IDENTIFICATION</scope>
</reference>
<feature type="region of interest" description="Disordered" evidence="1">
    <location>
        <begin position="1"/>
        <end position="31"/>
    </location>
</feature>
<accession>S4RWC8</accession>
<feature type="compositionally biased region" description="Basic and acidic residues" evidence="1">
    <location>
        <begin position="137"/>
        <end position="150"/>
    </location>
</feature>
<sequence>TEARGETRAHARRCHARSGSHPDTNKQSDARIATRRYAHRQRTETRRAVTRTDGRAWRFGGWRGSAPGGTCVGRTRSLPSSCRGPRRRRCPASGWRRACARGCAARRARSPCRSCGPPRPAPRRCSGSAPGSGSPARRSDGPESRSRSDGGAKVTAQPIRRR</sequence>
<feature type="compositionally biased region" description="Low complexity" evidence="1">
    <location>
        <begin position="123"/>
        <end position="136"/>
    </location>
</feature>
<dbReference type="Ensembl" id="ENSPMAT00000009558.1">
    <property type="protein sequence ID" value="ENSPMAP00000009518.1"/>
    <property type="gene ID" value="ENSPMAG00000008648.1"/>
</dbReference>
<name>S4RWC8_PETMA</name>